<evidence type="ECO:0008006" key="2">
    <source>
        <dbReference type="Google" id="ProtNLM"/>
    </source>
</evidence>
<dbReference type="InterPro" id="IPR052555">
    <property type="entry name" value="dCTP_Pyrophosphatase"/>
</dbReference>
<dbReference type="AlphaFoldDB" id="A0A3B0YMG6"/>
<dbReference type="Gene3D" id="1.10.287.1080">
    <property type="entry name" value="MazG-like"/>
    <property type="match status" value="1"/>
</dbReference>
<dbReference type="CDD" id="cd11537">
    <property type="entry name" value="NTP-PPase_RS21-C6_like"/>
    <property type="match status" value="1"/>
</dbReference>
<reference evidence="1" key="1">
    <citation type="submission" date="2018-06" db="EMBL/GenBank/DDBJ databases">
        <authorList>
            <person name="Zhirakovskaya E."/>
        </authorList>
    </citation>
    <scope>NUCLEOTIDE SEQUENCE</scope>
</reference>
<dbReference type="InterPro" id="IPR025984">
    <property type="entry name" value="DCTPP"/>
</dbReference>
<dbReference type="GO" id="GO:0009143">
    <property type="term" value="P:nucleoside triphosphate catabolic process"/>
    <property type="evidence" value="ECO:0007669"/>
    <property type="project" value="InterPro"/>
</dbReference>
<dbReference type="PANTHER" id="PTHR46523:SF1">
    <property type="entry name" value="DCTP PYROPHOSPHATASE 1"/>
    <property type="match status" value="1"/>
</dbReference>
<dbReference type="GO" id="GO:0047429">
    <property type="term" value="F:nucleoside triphosphate diphosphatase activity"/>
    <property type="evidence" value="ECO:0007669"/>
    <property type="project" value="InterPro"/>
</dbReference>
<sequence>MNPLENDALKSIQHRLREFAADRDWDQFHSPKNLSMALIAEAAELVEHFQWLTEEQSTRLPASKLSEVEEELADILIYLVRTADKLDIDLIQAAKRKIAINEKKYPVEQVRGSSKKYTEY</sequence>
<dbReference type="EMBL" id="UOFK01000297">
    <property type="protein sequence ID" value="VAW82098.1"/>
    <property type="molecule type" value="Genomic_DNA"/>
</dbReference>
<protein>
    <recommendedName>
        <fullName evidence="2">Nucleotide pyrophosphohydrolase</fullName>
    </recommendedName>
</protein>
<gene>
    <name evidence="1" type="ORF">MNBD_GAMMA13-1090</name>
</gene>
<evidence type="ECO:0000313" key="1">
    <source>
        <dbReference type="EMBL" id="VAW82098.1"/>
    </source>
</evidence>
<dbReference type="Pfam" id="PF12643">
    <property type="entry name" value="MazG-like"/>
    <property type="match status" value="1"/>
</dbReference>
<dbReference type="SUPFAM" id="SSF101386">
    <property type="entry name" value="all-alpha NTP pyrophosphatases"/>
    <property type="match status" value="1"/>
</dbReference>
<accession>A0A3B0YMG6</accession>
<proteinExistence type="predicted"/>
<organism evidence="1">
    <name type="scientific">hydrothermal vent metagenome</name>
    <dbReference type="NCBI Taxonomy" id="652676"/>
    <lineage>
        <taxon>unclassified sequences</taxon>
        <taxon>metagenomes</taxon>
        <taxon>ecological metagenomes</taxon>
    </lineage>
</organism>
<dbReference type="PIRSF" id="PIRSF029826">
    <property type="entry name" value="UCP029826_pph"/>
    <property type="match status" value="1"/>
</dbReference>
<dbReference type="PANTHER" id="PTHR46523">
    <property type="entry name" value="DCTP PYROPHOSPHATASE 1"/>
    <property type="match status" value="1"/>
</dbReference>
<name>A0A3B0YMG6_9ZZZZ</name>